<dbReference type="PROSITE" id="PS50042">
    <property type="entry name" value="CNMP_BINDING_3"/>
    <property type="match status" value="3"/>
</dbReference>
<dbReference type="Pfam" id="PF00027">
    <property type="entry name" value="cNMP_binding"/>
    <property type="match status" value="1"/>
</dbReference>
<feature type="domain" description="Cyclic nucleotide-binding" evidence="2">
    <location>
        <begin position="199"/>
        <end position="273"/>
    </location>
</feature>
<dbReference type="CDD" id="cd00038">
    <property type="entry name" value="CAP_ED"/>
    <property type="match status" value="2"/>
</dbReference>
<dbReference type="PROSITE" id="PS00889">
    <property type="entry name" value="CNMP_BINDING_2"/>
    <property type="match status" value="1"/>
</dbReference>
<dbReference type="AlphaFoldDB" id="A0A7S0X2F1"/>
<feature type="compositionally biased region" description="Polar residues" evidence="1">
    <location>
        <begin position="385"/>
        <end position="399"/>
    </location>
</feature>
<dbReference type="InterPro" id="IPR018490">
    <property type="entry name" value="cNMP-bd_dom_sf"/>
</dbReference>
<dbReference type="PANTHER" id="PTHR23011">
    <property type="entry name" value="CYCLIC NUCLEOTIDE-BINDING DOMAIN CONTAINING PROTEIN"/>
    <property type="match status" value="1"/>
</dbReference>
<protein>
    <recommendedName>
        <fullName evidence="2">Cyclic nucleotide-binding domain-containing protein</fullName>
    </recommendedName>
</protein>
<evidence type="ECO:0000313" key="3">
    <source>
        <dbReference type="EMBL" id="CAD8698479.1"/>
    </source>
</evidence>
<dbReference type="EMBL" id="HBFC01002248">
    <property type="protein sequence ID" value="CAD8698479.1"/>
    <property type="molecule type" value="Transcribed_RNA"/>
</dbReference>
<dbReference type="InterPro" id="IPR014710">
    <property type="entry name" value="RmlC-like_jellyroll"/>
</dbReference>
<feature type="domain" description="Cyclic nucleotide-binding" evidence="2">
    <location>
        <begin position="73"/>
        <end position="196"/>
    </location>
</feature>
<dbReference type="PROSITE" id="PS00888">
    <property type="entry name" value="CNMP_BINDING_1"/>
    <property type="match status" value="1"/>
</dbReference>
<organism evidence="3">
    <name type="scientific">Mantoniella antarctica</name>
    <dbReference type="NCBI Taxonomy" id="81844"/>
    <lineage>
        <taxon>Eukaryota</taxon>
        <taxon>Viridiplantae</taxon>
        <taxon>Chlorophyta</taxon>
        <taxon>Mamiellophyceae</taxon>
        <taxon>Mamiellales</taxon>
        <taxon>Mamiellaceae</taxon>
        <taxon>Mantoniella</taxon>
    </lineage>
</organism>
<dbReference type="InterPro" id="IPR000595">
    <property type="entry name" value="cNMP-bd_dom"/>
</dbReference>
<feature type="compositionally biased region" description="Polar residues" evidence="1">
    <location>
        <begin position="310"/>
        <end position="323"/>
    </location>
</feature>
<sequence length="535" mass="58714">MPLGTPASKRALSNVKLQKVAKVVGSVAAVTENWQRGSRARATSRREILSKPAWERTDQELLLLEEILVRMKFVAQLSLDKRLDLCRVMGYLKTPAGTEIFRQGEVGTNFYVILQGSVNVLIKDTAGGEGCNVVATLYGGDSFGELALLQEGNQRAASITTRDASEFLTIGRDDYNMILRSVNEIQIIDKVTFMRELPLFKNVPYATVQSVAYVLTVRDYPRNAVVVRQGTECEDLFFVESGSVKLVREVEDRGLLRLNGVLALGPGALLQRDAGKGGAGMRVAARFKKGGINAEPPAPPGFREDEAEAPTSSSPDFYYTSSHRGPGSAGGGARAGERGGARHGAMPHINVGDAVPLGSYESAKDTSGSSDWAPLLHSSVDLQKRATTPGASPSLTSPPLRQRRYSGIDTGRLSPHRRDEAAAAAGLGRLFLEVGTHKRYDYFGDTVLTRKTKQAASVITTTSTRCYVLNKWDLLRRVDKSVIEHVQRDRGDQVEAMGNDRALIREFQRSREWMEYKDGLVEDIITRRMKNLGKR</sequence>
<dbReference type="SMART" id="SM00100">
    <property type="entry name" value="cNMP"/>
    <property type="match status" value="2"/>
</dbReference>
<dbReference type="InterPro" id="IPR018488">
    <property type="entry name" value="cNMP-bd_CS"/>
</dbReference>
<feature type="region of interest" description="Disordered" evidence="1">
    <location>
        <begin position="383"/>
        <end position="414"/>
    </location>
</feature>
<dbReference type="SUPFAM" id="SSF51206">
    <property type="entry name" value="cAMP-binding domain-like"/>
    <property type="match status" value="2"/>
</dbReference>
<evidence type="ECO:0000256" key="1">
    <source>
        <dbReference type="SAM" id="MobiDB-lite"/>
    </source>
</evidence>
<feature type="region of interest" description="Disordered" evidence="1">
    <location>
        <begin position="290"/>
        <end position="352"/>
    </location>
</feature>
<dbReference type="PRINTS" id="PR00103">
    <property type="entry name" value="CAMPKINASE"/>
</dbReference>
<accession>A0A7S0X2F1</accession>
<dbReference type="PANTHER" id="PTHR23011:SF28">
    <property type="entry name" value="CYCLIC NUCLEOTIDE-BINDING DOMAIN CONTAINING PROTEIN"/>
    <property type="match status" value="1"/>
</dbReference>
<gene>
    <name evidence="3" type="ORF">MANT1106_LOCUS1160</name>
</gene>
<dbReference type="Gene3D" id="2.60.120.10">
    <property type="entry name" value="Jelly Rolls"/>
    <property type="match status" value="3"/>
</dbReference>
<reference evidence="3" key="1">
    <citation type="submission" date="2021-01" db="EMBL/GenBank/DDBJ databases">
        <authorList>
            <person name="Corre E."/>
            <person name="Pelletier E."/>
            <person name="Niang G."/>
            <person name="Scheremetjew M."/>
            <person name="Finn R."/>
            <person name="Kale V."/>
            <person name="Holt S."/>
            <person name="Cochrane G."/>
            <person name="Meng A."/>
            <person name="Brown T."/>
            <person name="Cohen L."/>
        </authorList>
    </citation>
    <scope>NUCLEOTIDE SEQUENCE</scope>
    <source>
        <strain evidence="3">SL-175</strain>
    </source>
</reference>
<evidence type="ECO:0000259" key="2">
    <source>
        <dbReference type="PROSITE" id="PS50042"/>
    </source>
</evidence>
<name>A0A7S0X2F1_9CHLO</name>
<proteinExistence type="predicted"/>
<feature type="domain" description="Cyclic nucleotide-binding" evidence="2">
    <location>
        <begin position="408"/>
        <end position="471"/>
    </location>
</feature>